<organism evidence="1 2">
    <name type="scientific">Aggregatibacter aphrophilus</name>
    <name type="common">Haemophilus aphrophilus</name>
    <dbReference type="NCBI Taxonomy" id="732"/>
    <lineage>
        <taxon>Bacteria</taxon>
        <taxon>Pseudomonadati</taxon>
        <taxon>Pseudomonadota</taxon>
        <taxon>Gammaproteobacteria</taxon>
        <taxon>Pasteurellales</taxon>
        <taxon>Pasteurellaceae</taxon>
        <taxon>Aggregatibacter</taxon>
    </lineage>
</organism>
<sequence length="267" mass="31297">MFIKHTPSIQIGLWYHNQNVDLVWFDKQNQAQCLHLDDIDLLDLPSALNRHSNYLRRSASYKYITSIMPHQIWQKTLILPHNLTPAECEQQCHFTLTNELPIPINEIWYDYAATPLKQGFRLEIFAIRQQIAKDYLHQFAPLQIDVLDNTAKAILRATEYVLGKPFPANAVLLYQDALGALAVQHKLQQTQTLFQTDKNLTALLAQYCQRYDEQPEQIFYYQMVRNDSVVPKHWRPVETHLPLIALGNALWQQEIHKEDDELFRSFS</sequence>
<evidence type="ECO:0000313" key="2">
    <source>
        <dbReference type="Proteomes" id="UP000253728"/>
    </source>
</evidence>
<dbReference type="GeneID" id="49635536"/>
<proteinExistence type="predicted"/>
<dbReference type="AlphaFoldDB" id="A0A336N7C0"/>
<reference evidence="1 2" key="1">
    <citation type="submission" date="2018-06" db="EMBL/GenBank/DDBJ databases">
        <authorList>
            <consortium name="Pathogen Informatics"/>
            <person name="Doyle S."/>
        </authorList>
    </citation>
    <scope>NUCLEOTIDE SEQUENCE [LARGE SCALE GENOMIC DNA]</scope>
    <source>
        <strain evidence="1 2">NCTC5908</strain>
    </source>
</reference>
<evidence type="ECO:0008006" key="3">
    <source>
        <dbReference type="Google" id="ProtNLM"/>
    </source>
</evidence>
<protein>
    <recommendedName>
        <fullName evidence="3">Competence protein ComA</fullName>
    </recommendedName>
</protein>
<dbReference type="EMBL" id="UFSP01000003">
    <property type="protein sequence ID" value="SSZ30255.1"/>
    <property type="molecule type" value="Genomic_DNA"/>
</dbReference>
<evidence type="ECO:0000313" key="1">
    <source>
        <dbReference type="EMBL" id="SSZ30255.1"/>
    </source>
</evidence>
<gene>
    <name evidence="1" type="ORF">NCTC5908_02078</name>
</gene>
<dbReference type="Proteomes" id="UP000253728">
    <property type="component" value="Unassembled WGS sequence"/>
</dbReference>
<dbReference type="STRING" id="732.ADJ80_03700"/>
<dbReference type="RefSeq" id="WP_005701812.1">
    <property type="nucleotide sequence ID" value="NZ_CAUTUO010000004.1"/>
</dbReference>
<name>A0A336N7C0_AGGAP</name>
<accession>A0A336N7C0</accession>